<gene>
    <name evidence="5" type="ORF">AALO_G00212110</name>
</gene>
<reference evidence="5" key="1">
    <citation type="submission" date="2020-10" db="EMBL/GenBank/DDBJ databases">
        <title>Chromosome-scale genome assembly of the Allis shad, Alosa alosa.</title>
        <authorList>
            <person name="Margot Z."/>
            <person name="Christophe K."/>
            <person name="Cabau C."/>
            <person name="Louis A."/>
            <person name="Berthelot C."/>
            <person name="Parey E."/>
            <person name="Roest Crollius H."/>
            <person name="Montfort J."/>
            <person name="Robinson-Rechavi M."/>
            <person name="Bucao C."/>
            <person name="Bouchez O."/>
            <person name="Gislard M."/>
            <person name="Lluch J."/>
            <person name="Milhes M."/>
            <person name="Lampietro C."/>
            <person name="Lopez Roques C."/>
            <person name="Donnadieu C."/>
            <person name="Braasch I."/>
            <person name="Desvignes T."/>
            <person name="Postlethwait J."/>
            <person name="Bobe J."/>
            <person name="Guiguen Y."/>
        </authorList>
    </citation>
    <scope>NUCLEOTIDE SEQUENCE</scope>
    <source>
        <strain evidence="5">M-15738</strain>
        <tissue evidence="5">Blood</tissue>
    </source>
</reference>
<dbReference type="PANTHER" id="PTHR11860:SF87">
    <property type="entry name" value="CMRF35-LIKE MOLECULE 8"/>
    <property type="match status" value="1"/>
</dbReference>
<proteinExistence type="predicted"/>
<accession>A0AAV6G0D6</accession>
<keyword evidence="3" id="KW-0472">Membrane</keyword>
<evidence type="ECO:0000256" key="2">
    <source>
        <dbReference type="ARBA" id="ARBA00022692"/>
    </source>
</evidence>
<comment type="caution">
    <text evidence="5">The sequence shown here is derived from an EMBL/GenBank/DDBJ whole genome shotgun (WGS) entry which is preliminary data.</text>
</comment>
<dbReference type="PANTHER" id="PTHR11860">
    <property type="entry name" value="POLYMERIC-IMMUNOGLOBULIN RECEPTOR"/>
    <property type="match status" value="1"/>
</dbReference>
<evidence type="ECO:0000313" key="5">
    <source>
        <dbReference type="EMBL" id="KAG5268395.1"/>
    </source>
</evidence>
<feature type="signal peptide" evidence="4">
    <location>
        <begin position="1"/>
        <end position="17"/>
    </location>
</feature>
<evidence type="ECO:0000256" key="1">
    <source>
        <dbReference type="ARBA" id="ARBA00004370"/>
    </source>
</evidence>
<sequence length="157" mass="17216">MKYHLFLLRLLVTIGNTDWWCRIDGSCVKAGEVDGMSVETADAAAVFKVTLRNLQEKNSGWYWCSVGTFQMPVHITVSKRTILPTTITPTLQTSPTTEMSNNSSAVSFSWKQILGTLLKSAVALVCLTLSIITAVKLLKLRAALSKDDRNAPIPSAE</sequence>
<comment type="subcellular location">
    <subcellularLocation>
        <location evidence="1">Membrane</location>
    </subcellularLocation>
</comment>
<dbReference type="EMBL" id="JADWDJ010000016">
    <property type="protein sequence ID" value="KAG5268395.1"/>
    <property type="molecule type" value="Genomic_DNA"/>
</dbReference>
<dbReference type="AlphaFoldDB" id="A0AAV6G0D6"/>
<dbReference type="InterPro" id="IPR013783">
    <property type="entry name" value="Ig-like_fold"/>
</dbReference>
<keyword evidence="4" id="KW-0732">Signal</keyword>
<keyword evidence="6" id="KW-1185">Reference proteome</keyword>
<evidence type="ECO:0000256" key="4">
    <source>
        <dbReference type="SAM" id="SignalP"/>
    </source>
</evidence>
<dbReference type="InterPro" id="IPR050671">
    <property type="entry name" value="CD300_family_receptors"/>
</dbReference>
<name>A0AAV6G0D6_9TELE</name>
<dbReference type="GO" id="GO:0004888">
    <property type="term" value="F:transmembrane signaling receptor activity"/>
    <property type="evidence" value="ECO:0007669"/>
    <property type="project" value="TreeGrafter"/>
</dbReference>
<dbReference type="Gene3D" id="2.60.40.10">
    <property type="entry name" value="Immunoglobulins"/>
    <property type="match status" value="1"/>
</dbReference>
<keyword evidence="2" id="KW-0812">Transmembrane</keyword>
<evidence type="ECO:0000256" key="3">
    <source>
        <dbReference type="ARBA" id="ARBA00023136"/>
    </source>
</evidence>
<dbReference type="GO" id="GO:0005886">
    <property type="term" value="C:plasma membrane"/>
    <property type="evidence" value="ECO:0007669"/>
    <property type="project" value="TreeGrafter"/>
</dbReference>
<protein>
    <recommendedName>
        <fullName evidence="7">Immunoglobulin subtype domain-containing protein</fullName>
    </recommendedName>
</protein>
<evidence type="ECO:0008006" key="7">
    <source>
        <dbReference type="Google" id="ProtNLM"/>
    </source>
</evidence>
<evidence type="ECO:0000313" key="6">
    <source>
        <dbReference type="Proteomes" id="UP000823561"/>
    </source>
</evidence>
<feature type="chain" id="PRO_5043338676" description="Immunoglobulin subtype domain-containing protein" evidence="4">
    <location>
        <begin position="18"/>
        <end position="157"/>
    </location>
</feature>
<organism evidence="5 6">
    <name type="scientific">Alosa alosa</name>
    <name type="common">allis shad</name>
    <dbReference type="NCBI Taxonomy" id="278164"/>
    <lineage>
        <taxon>Eukaryota</taxon>
        <taxon>Metazoa</taxon>
        <taxon>Chordata</taxon>
        <taxon>Craniata</taxon>
        <taxon>Vertebrata</taxon>
        <taxon>Euteleostomi</taxon>
        <taxon>Actinopterygii</taxon>
        <taxon>Neopterygii</taxon>
        <taxon>Teleostei</taxon>
        <taxon>Clupei</taxon>
        <taxon>Clupeiformes</taxon>
        <taxon>Clupeoidei</taxon>
        <taxon>Clupeidae</taxon>
        <taxon>Alosa</taxon>
    </lineage>
</organism>
<dbReference type="Proteomes" id="UP000823561">
    <property type="component" value="Chromosome 16"/>
</dbReference>